<reference evidence="1 2" key="1">
    <citation type="submission" date="2014-04" db="EMBL/GenBank/DDBJ databases">
        <authorList>
            <consortium name="DOE Joint Genome Institute"/>
            <person name="Kuo A."/>
            <person name="Zuccaro A."/>
            <person name="Kohler A."/>
            <person name="Nagy L.G."/>
            <person name="Floudas D."/>
            <person name="Copeland A."/>
            <person name="Barry K.W."/>
            <person name="Cichocki N."/>
            <person name="Veneault-Fourrey C."/>
            <person name="LaButti K."/>
            <person name="Lindquist E.A."/>
            <person name="Lipzen A."/>
            <person name="Lundell T."/>
            <person name="Morin E."/>
            <person name="Murat C."/>
            <person name="Sun H."/>
            <person name="Tunlid A."/>
            <person name="Henrissat B."/>
            <person name="Grigoriev I.V."/>
            <person name="Hibbett D.S."/>
            <person name="Martin F."/>
            <person name="Nordberg H.P."/>
            <person name="Cantor M.N."/>
            <person name="Hua S.X."/>
        </authorList>
    </citation>
    <scope>NUCLEOTIDE SEQUENCE [LARGE SCALE GENOMIC DNA]</scope>
    <source>
        <strain evidence="1 2">MAFF 305830</strain>
    </source>
</reference>
<accession>A0A0C2WR04</accession>
<organism evidence="1 2">
    <name type="scientific">Serendipita vermifera MAFF 305830</name>
    <dbReference type="NCBI Taxonomy" id="933852"/>
    <lineage>
        <taxon>Eukaryota</taxon>
        <taxon>Fungi</taxon>
        <taxon>Dikarya</taxon>
        <taxon>Basidiomycota</taxon>
        <taxon>Agaricomycotina</taxon>
        <taxon>Agaricomycetes</taxon>
        <taxon>Sebacinales</taxon>
        <taxon>Serendipitaceae</taxon>
        <taxon>Serendipita</taxon>
    </lineage>
</organism>
<name>A0A0C2WR04_SERVB</name>
<sequence>MTLSLYNDCSTCLGSSPPAGVYSSLQTLHSQKANLACIRPDTGTSDKGPLEPRYRWVGCASLPAVVSRQRCKRVLCARFQCRHFS</sequence>
<dbReference type="AlphaFoldDB" id="A0A0C2WR04"/>
<dbReference type="Proteomes" id="UP000054097">
    <property type="component" value="Unassembled WGS sequence"/>
</dbReference>
<keyword evidence="2" id="KW-1185">Reference proteome</keyword>
<evidence type="ECO:0000313" key="1">
    <source>
        <dbReference type="EMBL" id="KIM28588.1"/>
    </source>
</evidence>
<dbReference type="EMBL" id="KN824292">
    <property type="protein sequence ID" value="KIM28588.1"/>
    <property type="molecule type" value="Genomic_DNA"/>
</dbReference>
<protein>
    <submittedName>
        <fullName evidence="1">Uncharacterized protein</fullName>
    </submittedName>
</protein>
<proteinExistence type="predicted"/>
<evidence type="ECO:0000313" key="2">
    <source>
        <dbReference type="Proteomes" id="UP000054097"/>
    </source>
</evidence>
<reference evidence="2" key="2">
    <citation type="submission" date="2015-01" db="EMBL/GenBank/DDBJ databases">
        <title>Evolutionary Origins and Diversification of the Mycorrhizal Mutualists.</title>
        <authorList>
            <consortium name="DOE Joint Genome Institute"/>
            <consortium name="Mycorrhizal Genomics Consortium"/>
            <person name="Kohler A."/>
            <person name="Kuo A."/>
            <person name="Nagy L.G."/>
            <person name="Floudas D."/>
            <person name="Copeland A."/>
            <person name="Barry K.W."/>
            <person name="Cichocki N."/>
            <person name="Veneault-Fourrey C."/>
            <person name="LaButti K."/>
            <person name="Lindquist E.A."/>
            <person name="Lipzen A."/>
            <person name="Lundell T."/>
            <person name="Morin E."/>
            <person name="Murat C."/>
            <person name="Riley R."/>
            <person name="Ohm R."/>
            <person name="Sun H."/>
            <person name="Tunlid A."/>
            <person name="Henrissat B."/>
            <person name="Grigoriev I.V."/>
            <person name="Hibbett D.S."/>
            <person name="Martin F."/>
        </authorList>
    </citation>
    <scope>NUCLEOTIDE SEQUENCE [LARGE SCALE GENOMIC DNA]</scope>
    <source>
        <strain evidence="2">MAFF 305830</strain>
    </source>
</reference>
<dbReference type="HOGENOM" id="CLU_2514039_0_0_1"/>
<gene>
    <name evidence="1" type="ORF">M408DRAFT_136939</name>
</gene>